<dbReference type="EMBL" id="AWSI01000020">
    <property type="protein sequence ID" value="ERH31051.1"/>
    <property type="molecule type" value="Genomic_DNA"/>
</dbReference>
<dbReference type="HOGENOM" id="CLU_019602_18_1_11"/>
<dbReference type="SUPFAM" id="SSF53850">
    <property type="entry name" value="Periplasmic binding protein-like II"/>
    <property type="match status" value="1"/>
</dbReference>
<dbReference type="AlphaFoldDB" id="U1RAK8"/>
<reference evidence="6 7" key="1">
    <citation type="submission" date="2013-08" db="EMBL/GenBank/DDBJ databases">
        <authorList>
            <person name="Weinstock G."/>
            <person name="Sodergren E."/>
            <person name="Wylie T."/>
            <person name="Fulton L."/>
            <person name="Fulton R."/>
            <person name="Fronick C."/>
            <person name="O'Laughlin M."/>
            <person name="Godfrey J."/>
            <person name="Miner T."/>
            <person name="Herter B."/>
            <person name="Appelbaum E."/>
            <person name="Cordes M."/>
            <person name="Lek S."/>
            <person name="Wollam A."/>
            <person name="Pepin K.H."/>
            <person name="Palsikar V.B."/>
            <person name="Mitreva M."/>
            <person name="Wilson R.K."/>
        </authorList>
    </citation>
    <scope>NUCLEOTIDE SEQUENCE [LARGE SCALE GENOMIC DNA]</scope>
    <source>
        <strain evidence="6 7">F0580</strain>
    </source>
</reference>
<dbReference type="PANTHER" id="PTHR35936">
    <property type="entry name" value="MEMBRANE-BOUND LYTIC MUREIN TRANSGLYCOSYLASE F"/>
    <property type="match status" value="1"/>
</dbReference>
<dbReference type="SMART" id="SM00062">
    <property type="entry name" value="PBPb"/>
    <property type="match status" value="1"/>
</dbReference>
<keyword evidence="3" id="KW-0732">Signal</keyword>
<accession>U1RAK8</accession>
<gene>
    <name evidence="6" type="ORF">HMPREF9244_00734</name>
</gene>
<evidence type="ECO:0000313" key="6">
    <source>
        <dbReference type="EMBL" id="ERH31051.1"/>
    </source>
</evidence>
<evidence type="ECO:0000259" key="5">
    <source>
        <dbReference type="SMART" id="SM00062"/>
    </source>
</evidence>
<dbReference type="Gene3D" id="3.40.190.10">
    <property type="entry name" value="Periplasmic binding protein-like II"/>
    <property type="match status" value="2"/>
</dbReference>
<protein>
    <submittedName>
        <fullName evidence="6">ABC transporter, substrate-binding protein, family 3</fullName>
    </submittedName>
</protein>
<proteinExistence type="inferred from homology"/>
<dbReference type="PATRIC" id="fig|1321816.3.peg.641"/>
<dbReference type="Proteomes" id="UP000016519">
    <property type="component" value="Unassembled WGS sequence"/>
</dbReference>
<dbReference type="InterPro" id="IPR001638">
    <property type="entry name" value="Solute-binding_3/MltF_N"/>
</dbReference>
<dbReference type="GO" id="GO:0030313">
    <property type="term" value="C:cell envelope"/>
    <property type="evidence" value="ECO:0007669"/>
    <property type="project" value="UniProtKB-SubCell"/>
</dbReference>
<dbReference type="STRING" id="419015.HMPREF3214_01620"/>
<keyword evidence="7" id="KW-1185">Reference proteome</keyword>
<comment type="similarity">
    <text evidence="2 4">Belongs to the bacterial solute-binding protein 3 family.</text>
</comment>
<comment type="subcellular location">
    <subcellularLocation>
        <location evidence="1">Cell envelope</location>
    </subcellularLocation>
</comment>
<dbReference type="PANTHER" id="PTHR35936:SF17">
    <property type="entry name" value="ARGININE-BINDING EXTRACELLULAR PROTEIN ARTP"/>
    <property type="match status" value="1"/>
</dbReference>
<dbReference type="InterPro" id="IPR018313">
    <property type="entry name" value="SBP_3_CS"/>
</dbReference>
<dbReference type="PROSITE" id="PS01039">
    <property type="entry name" value="SBP_BACTERIAL_3"/>
    <property type="match status" value="1"/>
</dbReference>
<organism evidence="6 7">
    <name type="scientific">Alloscardovia omnicolens F0580</name>
    <dbReference type="NCBI Taxonomy" id="1321816"/>
    <lineage>
        <taxon>Bacteria</taxon>
        <taxon>Bacillati</taxon>
        <taxon>Actinomycetota</taxon>
        <taxon>Actinomycetes</taxon>
        <taxon>Bifidobacteriales</taxon>
        <taxon>Bifidobacteriaceae</taxon>
        <taxon>Alloscardovia</taxon>
    </lineage>
</organism>
<dbReference type="Pfam" id="PF00497">
    <property type="entry name" value="SBP_bac_3"/>
    <property type="match status" value="1"/>
</dbReference>
<name>U1RAK8_9BIFI</name>
<feature type="domain" description="Solute-binding protein family 3/N-terminal" evidence="5">
    <location>
        <begin position="107"/>
        <end position="334"/>
    </location>
</feature>
<evidence type="ECO:0000256" key="2">
    <source>
        <dbReference type="ARBA" id="ARBA00010333"/>
    </source>
</evidence>
<evidence type="ECO:0000256" key="3">
    <source>
        <dbReference type="ARBA" id="ARBA00022729"/>
    </source>
</evidence>
<evidence type="ECO:0000256" key="4">
    <source>
        <dbReference type="RuleBase" id="RU003744"/>
    </source>
</evidence>
<dbReference type="CDD" id="cd01004">
    <property type="entry name" value="PBP2_MidA_like"/>
    <property type="match status" value="1"/>
</dbReference>
<evidence type="ECO:0000313" key="7">
    <source>
        <dbReference type="Proteomes" id="UP000016519"/>
    </source>
</evidence>
<evidence type="ECO:0000256" key="1">
    <source>
        <dbReference type="ARBA" id="ARBA00004196"/>
    </source>
</evidence>
<sequence length="347" mass="36796">MRLKVLTRMRKPSVGKRLAGKRSAGITFTRCEKRMRIGRFMVLSSGLKRAGRAVMATVVALATCTSLMACGTSDGLDAQQANIDLSDVHENKQLAAMVSPEVSHDGVLTVGSNATWAPAEFTGEDNETVIGFDIDIIKAVAKVLGLKVKVVDSAFATIIPSVGSKFDVGISGFTITAEREKAVTFVQHYSAGMSYAVRAGNPKNIDSDNLCGVRASVQVGTAEETALEDSSVACVKAGKPAIALQVYEQQTQATTALITGRSDVMYSDTPVSAYAVKQTKGKLELLGKPYDIAPQGIVVKKGDDKTAHAIQGALQELIDSGVYMRILKAWGVEDGAIDKAVINPKVD</sequence>
<comment type="caution">
    <text evidence="6">The sequence shown here is derived from an EMBL/GenBank/DDBJ whole genome shotgun (WGS) entry which is preliminary data.</text>
</comment>